<sequence>MTDKHRAELADFLKAHRSRLQPADVGLPGDLIPGRRRTPGLRREEVAELAGVSLTWYTWLEQGRKIAASPQVVDALARALRLEPVQHRQLRRLAGLADPVVKYQAGDEIARLQRLVDAMYPTPAVVHDARLDFVVWNSAFRRIRTDPAALAPERRNLLWWMYTDDRNRAMMRRWEAAARAIISQFRVLLGNSPGDPRLTQVVTELSAASPEFRAWWSEYPIQDFQPTIIGIDHPEAGPIDLELFQLRLVENQELLLVVQLPATDDDRERVRTYLNTCSSTT</sequence>
<gene>
    <name evidence="2" type="ORF">DFR71_2776</name>
</gene>
<dbReference type="CDD" id="cd00093">
    <property type="entry name" value="HTH_XRE"/>
    <property type="match status" value="1"/>
</dbReference>
<comment type="caution">
    <text evidence="2">The sequence shown here is derived from an EMBL/GenBank/DDBJ whole genome shotgun (WGS) entry which is preliminary data.</text>
</comment>
<evidence type="ECO:0000259" key="1">
    <source>
        <dbReference type="SMART" id="SM00530"/>
    </source>
</evidence>
<organism evidence="2 3">
    <name type="scientific">Nocardia alba</name>
    <dbReference type="NCBI Taxonomy" id="225051"/>
    <lineage>
        <taxon>Bacteria</taxon>
        <taxon>Bacillati</taxon>
        <taxon>Actinomycetota</taxon>
        <taxon>Actinomycetes</taxon>
        <taxon>Mycobacteriales</taxon>
        <taxon>Nocardiaceae</taxon>
        <taxon>Nocardia</taxon>
    </lineage>
</organism>
<evidence type="ECO:0000313" key="3">
    <source>
        <dbReference type="Proteomes" id="UP000294856"/>
    </source>
</evidence>
<dbReference type="InterPro" id="IPR041413">
    <property type="entry name" value="MLTR_LBD"/>
</dbReference>
<keyword evidence="3" id="KW-1185">Reference proteome</keyword>
<evidence type="ECO:0000313" key="2">
    <source>
        <dbReference type="EMBL" id="TCJ96743.1"/>
    </source>
</evidence>
<dbReference type="SUPFAM" id="SSF47413">
    <property type="entry name" value="lambda repressor-like DNA-binding domains"/>
    <property type="match status" value="1"/>
</dbReference>
<dbReference type="EMBL" id="SMFR01000002">
    <property type="protein sequence ID" value="TCJ96743.1"/>
    <property type="molecule type" value="Genomic_DNA"/>
</dbReference>
<dbReference type="AlphaFoldDB" id="A0A4R1FQ45"/>
<dbReference type="RefSeq" id="WP_067445396.1">
    <property type="nucleotide sequence ID" value="NZ_SMFR01000002.1"/>
</dbReference>
<dbReference type="SMART" id="SM00530">
    <property type="entry name" value="HTH_XRE"/>
    <property type="match status" value="1"/>
</dbReference>
<dbReference type="Pfam" id="PF17765">
    <property type="entry name" value="MLTR_LBD"/>
    <property type="match status" value="1"/>
</dbReference>
<accession>A0A4R1FQ45</accession>
<dbReference type="PANTHER" id="PTHR35010">
    <property type="entry name" value="BLL4672 PROTEIN-RELATED"/>
    <property type="match status" value="1"/>
</dbReference>
<proteinExistence type="predicted"/>
<dbReference type="GO" id="GO:0003677">
    <property type="term" value="F:DNA binding"/>
    <property type="evidence" value="ECO:0007669"/>
    <property type="project" value="InterPro"/>
</dbReference>
<dbReference type="PANTHER" id="PTHR35010:SF2">
    <property type="entry name" value="BLL4672 PROTEIN"/>
    <property type="match status" value="1"/>
</dbReference>
<name>A0A4R1FQ45_9NOCA</name>
<dbReference type="Gene3D" id="3.30.450.180">
    <property type="match status" value="1"/>
</dbReference>
<dbReference type="InterPro" id="IPR001387">
    <property type="entry name" value="Cro/C1-type_HTH"/>
</dbReference>
<protein>
    <submittedName>
        <fullName evidence="2">Helix-turn-helix protein</fullName>
    </submittedName>
</protein>
<dbReference type="Gene3D" id="1.10.260.40">
    <property type="entry name" value="lambda repressor-like DNA-binding domains"/>
    <property type="match status" value="1"/>
</dbReference>
<dbReference type="InterPro" id="IPR010982">
    <property type="entry name" value="Lambda_DNA-bd_dom_sf"/>
</dbReference>
<feature type="domain" description="HTH cro/C1-type" evidence="1">
    <location>
        <begin position="12"/>
        <end position="87"/>
    </location>
</feature>
<dbReference type="OrthoDB" id="3608749at2"/>
<reference evidence="2 3" key="1">
    <citation type="submission" date="2019-03" db="EMBL/GenBank/DDBJ databases">
        <title>Genomic Encyclopedia of Type Strains, Phase IV (KMG-IV): sequencing the most valuable type-strain genomes for metagenomic binning, comparative biology and taxonomic classification.</title>
        <authorList>
            <person name="Goeker M."/>
        </authorList>
    </citation>
    <scope>NUCLEOTIDE SEQUENCE [LARGE SCALE GENOMIC DNA]</scope>
    <source>
        <strain evidence="2 3">DSM 44684</strain>
    </source>
</reference>
<dbReference type="Pfam" id="PF13560">
    <property type="entry name" value="HTH_31"/>
    <property type="match status" value="1"/>
</dbReference>
<dbReference type="Proteomes" id="UP000294856">
    <property type="component" value="Unassembled WGS sequence"/>
</dbReference>
<dbReference type="STRING" id="1210063.GCA_001612665_00434"/>